<feature type="region of interest" description="Disordered" evidence="1">
    <location>
        <begin position="1"/>
        <end position="50"/>
    </location>
</feature>
<comment type="caution">
    <text evidence="2">The sequence shown here is derived from an EMBL/GenBank/DDBJ whole genome shotgun (WGS) entry which is preliminary data.</text>
</comment>
<gene>
    <name evidence="2" type="ORF">PCOR1329_LOCUS25998</name>
</gene>
<proteinExistence type="predicted"/>
<accession>A0ABN9S2N9</accession>
<evidence type="ECO:0000256" key="1">
    <source>
        <dbReference type="SAM" id="MobiDB-lite"/>
    </source>
</evidence>
<name>A0ABN9S2N9_9DINO</name>
<organism evidence="2 3">
    <name type="scientific">Prorocentrum cordatum</name>
    <dbReference type="NCBI Taxonomy" id="2364126"/>
    <lineage>
        <taxon>Eukaryota</taxon>
        <taxon>Sar</taxon>
        <taxon>Alveolata</taxon>
        <taxon>Dinophyceae</taxon>
        <taxon>Prorocentrales</taxon>
        <taxon>Prorocentraceae</taxon>
        <taxon>Prorocentrum</taxon>
    </lineage>
</organism>
<dbReference type="EMBL" id="CAUYUJ010009169">
    <property type="protein sequence ID" value="CAK0826030.1"/>
    <property type="molecule type" value="Genomic_DNA"/>
</dbReference>
<protein>
    <submittedName>
        <fullName evidence="2">Uncharacterized protein</fullName>
    </submittedName>
</protein>
<dbReference type="Proteomes" id="UP001189429">
    <property type="component" value="Unassembled WGS sequence"/>
</dbReference>
<reference evidence="2" key="1">
    <citation type="submission" date="2023-10" db="EMBL/GenBank/DDBJ databases">
        <authorList>
            <person name="Chen Y."/>
            <person name="Shah S."/>
            <person name="Dougan E. K."/>
            <person name="Thang M."/>
            <person name="Chan C."/>
        </authorList>
    </citation>
    <scope>NUCLEOTIDE SEQUENCE [LARGE SCALE GENOMIC DNA]</scope>
</reference>
<evidence type="ECO:0000313" key="2">
    <source>
        <dbReference type="EMBL" id="CAK0826030.1"/>
    </source>
</evidence>
<keyword evidence="3" id="KW-1185">Reference proteome</keyword>
<evidence type="ECO:0000313" key="3">
    <source>
        <dbReference type="Proteomes" id="UP001189429"/>
    </source>
</evidence>
<sequence>MRFGSAPPLSGPRVEENAMGGRRGGMAAQGEKEGEEEEEEGGHAAFEGRPPGEVAAAKCCPRRPRGPCSTARHTAGLAGTAAGVPRAHGHSLATAALAAGAGPSCNQIYACQWCCRPDAAAARPLFPLTGSARIPDNHHWQPL</sequence>